<gene>
    <name evidence="2" type="ORF">POTOM_003846</name>
</gene>
<name>A0A8X8AG70_POPTO</name>
<reference evidence="2" key="1">
    <citation type="journal article" date="2020" name="bioRxiv">
        <title>Hybrid origin of Populus tomentosa Carr. identified through genome sequencing and phylogenomic analysis.</title>
        <authorList>
            <person name="An X."/>
            <person name="Gao K."/>
            <person name="Chen Z."/>
            <person name="Li J."/>
            <person name="Yang X."/>
            <person name="Yang X."/>
            <person name="Zhou J."/>
            <person name="Guo T."/>
            <person name="Zhao T."/>
            <person name="Huang S."/>
            <person name="Miao D."/>
            <person name="Khan W.U."/>
            <person name="Rao P."/>
            <person name="Ye M."/>
            <person name="Lei B."/>
            <person name="Liao W."/>
            <person name="Wang J."/>
            <person name="Ji L."/>
            <person name="Li Y."/>
            <person name="Guo B."/>
            <person name="Mustafa N.S."/>
            <person name="Li S."/>
            <person name="Yun Q."/>
            <person name="Keller S.R."/>
            <person name="Mao J."/>
            <person name="Zhang R."/>
            <person name="Strauss S.H."/>
        </authorList>
    </citation>
    <scope>NUCLEOTIDE SEQUENCE</scope>
    <source>
        <strain evidence="2">GM15</strain>
        <tissue evidence="2">Leaf</tissue>
    </source>
</reference>
<keyword evidence="1" id="KW-0472">Membrane</keyword>
<keyword evidence="3" id="KW-1185">Reference proteome</keyword>
<proteinExistence type="predicted"/>
<keyword evidence="1" id="KW-1133">Transmembrane helix</keyword>
<feature type="transmembrane region" description="Helical" evidence="1">
    <location>
        <begin position="132"/>
        <end position="155"/>
    </location>
</feature>
<organism evidence="2 3">
    <name type="scientific">Populus tomentosa</name>
    <name type="common">Chinese white poplar</name>
    <dbReference type="NCBI Taxonomy" id="118781"/>
    <lineage>
        <taxon>Eukaryota</taxon>
        <taxon>Viridiplantae</taxon>
        <taxon>Streptophyta</taxon>
        <taxon>Embryophyta</taxon>
        <taxon>Tracheophyta</taxon>
        <taxon>Spermatophyta</taxon>
        <taxon>Magnoliopsida</taxon>
        <taxon>eudicotyledons</taxon>
        <taxon>Gunneridae</taxon>
        <taxon>Pentapetalae</taxon>
        <taxon>rosids</taxon>
        <taxon>fabids</taxon>
        <taxon>Malpighiales</taxon>
        <taxon>Salicaceae</taxon>
        <taxon>Saliceae</taxon>
        <taxon>Populus</taxon>
    </lineage>
</organism>
<dbReference type="Proteomes" id="UP000886885">
    <property type="component" value="Chromosome 1D"/>
</dbReference>
<dbReference type="AlphaFoldDB" id="A0A8X8AG70"/>
<evidence type="ECO:0000256" key="1">
    <source>
        <dbReference type="SAM" id="Phobius"/>
    </source>
</evidence>
<sequence length="263" mass="28802">MATIIPMRNLLSVLKKRFLVTSSVTLSPPSSPLPTTFSSPSFIAQFLVNSCGLPLKSSLSVSKKFQMDEKKLKNSKFVLEFLKVHNFSDTQITQHVSHNAFLKFSAVAVPETNCQLHAEKLMVMSLGCGPDLHAFSVLFLVSLLFLFGLFGARWADTAQVVEDDLSLSIAGQVARDGGFDGRVVFAYHASFKCSATLSSAATVVKEEGGSLRMKGCGIHFWSKDLEMVSEAQAFHEAVKITRKIERVVTEDDSKLIINFCKGG</sequence>
<evidence type="ECO:0000313" key="2">
    <source>
        <dbReference type="EMBL" id="KAG6787801.1"/>
    </source>
</evidence>
<evidence type="ECO:0000313" key="3">
    <source>
        <dbReference type="Proteomes" id="UP000886885"/>
    </source>
</evidence>
<dbReference type="EMBL" id="JAAWWB010000002">
    <property type="protein sequence ID" value="KAG6787801.1"/>
    <property type="molecule type" value="Genomic_DNA"/>
</dbReference>
<accession>A0A8X8AG70</accession>
<comment type="caution">
    <text evidence="2">The sequence shown here is derived from an EMBL/GenBank/DDBJ whole genome shotgun (WGS) entry which is preliminary data.</text>
</comment>
<protein>
    <submittedName>
        <fullName evidence="2">Uncharacterized protein</fullName>
    </submittedName>
</protein>
<keyword evidence="1" id="KW-0812">Transmembrane</keyword>